<organism evidence="1 2">
    <name type="scientific">Companilactobacillus heilongjiangensis</name>
    <dbReference type="NCBI Taxonomy" id="1074467"/>
    <lineage>
        <taxon>Bacteria</taxon>
        <taxon>Bacillati</taxon>
        <taxon>Bacillota</taxon>
        <taxon>Bacilli</taxon>
        <taxon>Lactobacillales</taxon>
        <taxon>Lactobacillaceae</taxon>
        <taxon>Companilactobacillus</taxon>
    </lineage>
</organism>
<evidence type="ECO:0000313" key="2">
    <source>
        <dbReference type="Proteomes" id="UP000061546"/>
    </source>
</evidence>
<protein>
    <submittedName>
        <fullName evidence="1">Nitroreductase</fullName>
    </submittedName>
</protein>
<dbReference type="Proteomes" id="UP000061546">
    <property type="component" value="Chromosome"/>
</dbReference>
<dbReference type="OrthoDB" id="9783470at2"/>
<dbReference type="RefSeq" id="WP_041500238.1">
    <property type="nucleotide sequence ID" value="NZ_BJDV01000003.1"/>
</dbReference>
<name>A0A0K2LER4_9LACO</name>
<reference evidence="1 2" key="1">
    <citation type="submission" date="2015-08" db="EMBL/GenBank/DDBJ databases">
        <title>Genomic sequence of Lactobacillus heilongjiangensis DSM 28069, isolated from Chinese traditional pickle.</title>
        <authorList>
            <person name="Jiang X."/>
            <person name="Zheng B."/>
            <person name="Cheng H."/>
        </authorList>
    </citation>
    <scope>NUCLEOTIDE SEQUENCE [LARGE SCALE GENOMIC DNA]</scope>
    <source>
        <strain evidence="1 2">DSM 28069</strain>
    </source>
</reference>
<sequence length="152" mass="16447">METFEMIQSRKSVREYSGQITDKQLNNILLAANAGSVGLAKFDEYRLTVIQKPEVLSQMNGIYDAPTVIVVSGQNNGLMEGNSAGTIVHNMELEAENQGLGANYNMASLGSIPAGVLPDGFKPLFALTLGKTNEAFTPREISLKKIQTNIVK</sequence>
<dbReference type="SUPFAM" id="SSF55469">
    <property type="entry name" value="FMN-dependent nitroreductase-like"/>
    <property type="match status" value="1"/>
</dbReference>
<keyword evidence="2" id="KW-1185">Reference proteome</keyword>
<dbReference type="KEGG" id="lhi:JP39_10740"/>
<accession>A0A0K2LER4</accession>
<dbReference type="Gene3D" id="3.40.109.10">
    <property type="entry name" value="NADH Oxidase"/>
    <property type="match status" value="1"/>
</dbReference>
<dbReference type="InterPro" id="IPR000415">
    <property type="entry name" value="Nitroreductase-like"/>
</dbReference>
<dbReference type="EMBL" id="CP012559">
    <property type="protein sequence ID" value="ALB29789.1"/>
    <property type="molecule type" value="Genomic_DNA"/>
</dbReference>
<dbReference type="AlphaFoldDB" id="A0A0K2LER4"/>
<dbReference type="GO" id="GO:0016491">
    <property type="term" value="F:oxidoreductase activity"/>
    <property type="evidence" value="ECO:0007669"/>
    <property type="project" value="InterPro"/>
</dbReference>
<dbReference type="STRING" id="1074467.JP39_10740"/>
<gene>
    <name evidence="1" type="ORF">JP39_10740</name>
</gene>
<evidence type="ECO:0000313" key="1">
    <source>
        <dbReference type="EMBL" id="ALB29789.1"/>
    </source>
</evidence>
<proteinExistence type="predicted"/>